<evidence type="ECO:0000313" key="2">
    <source>
        <dbReference type="EMBL" id="CRZ03685.1"/>
    </source>
</evidence>
<proteinExistence type="predicted"/>
<sequence>LHDDCHELVSDDHHAHGLHQGGTARARRDARLRSRRAHVHGLHSHGLRVWHACPRLYGDVGRRFPQRCHGDERGHVHQGLAIQGLRNHDHRDDRNPRGVHGGHHERQGEHHGSFLSVHHVR</sequence>
<dbReference type="AlphaFoldDB" id="A0A0H5QNE1"/>
<protein>
    <submittedName>
        <fullName evidence="2">Uncharacterized protein</fullName>
    </submittedName>
</protein>
<name>A0A0H5QNE1_9EUKA</name>
<accession>A0A0H5QNE1</accession>
<feature type="non-terminal residue" evidence="2">
    <location>
        <position position="121"/>
    </location>
</feature>
<feature type="compositionally biased region" description="Basic and acidic residues" evidence="1">
    <location>
        <begin position="86"/>
        <end position="112"/>
    </location>
</feature>
<reference evidence="2" key="1">
    <citation type="submission" date="2015-04" db="EMBL/GenBank/DDBJ databases">
        <title>The genome sequence of the plant pathogenic Rhizarian Plasmodiophora brassicae reveals insights in its biotrophic life cycle and the origin of chitin synthesis.</title>
        <authorList>
            <person name="Schwelm A."/>
            <person name="Fogelqvist J."/>
            <person name="Knaust A."/>
            <person name="Julke S."/>
            <person name="Lilja T."/>
            <person name="Dhandapani V."/>
            <person name="Bonilla-Rosso G."/>
            <person name="Karlsson M."/>
            <person name="Shevchenko A."/>
            <person name="Choi S.R."/>
            <person name="Kim H.G."/>
            <person name="Park J.Y."/>
            <person name="Lim Y.P."/>
            <person name="Ludwig-Muller J."/>
            <person name="Dixelius C."/>
        </authorList>
    </citation>
    <scope>NUCLEOTIDE SEQUENCE</scope>
    <source>
        <tissue evidence="2">Potato root galls</tissue>
    </source>
</reference>
<feature type="region of interest" description="Disordered" evidence="1">
    <location>
        <begin position="82"/>
        <end position="121"/>
    </location>
</feature>
<organism evidence="2">
    <name type="scientific">Spongospora subterranea</name>
    <dbReference type="NCBI Taxonomy" id="70186"/>
    <lineage>
        <taxon>Eukaryota</taxon>
        <taxon>Sar</taxon>
        <taxon>Rhizaria</taxon>
        <taxon>Endomyxa</taxon>
        <taxon>Phytomyxea</taxon>
        <taxon>Plasmodiophorida</taxon>
        <taxon>Plasmodiophoridae</taxon>
        <taxon>Spongospora</taxon>
    </lineage>
</organism>
<feature type="non-terminal residue" evidence="2">
    <location>
        <position position="1"/>
    </location>
</feature>
<dbReference type="EMBL" id="HACM01003243">
    <property type="protein sequence ID" value="CRZ03685.1"/>
    <property type="molecule type" value="Transcribed_RNA"/>
</dbReference>
<evidence type="ECO:0000256" key="1">
    <source>
        <dbReference type="SAM" id="MobiDB-lite"/>
    </source>
</evidence>